<dbReference type="InterPro" id="IPR011011">
    <property type="entry name" value="Znf_FYVE_PHD"/>
</dbReference>
<evidence type="ECO:0000313" key="3">
    <source>
        <dbReference type="Proteomes" id="UP001652582"/>
    </source>
</evidence>
<gene>
    <name evidence="4" type="primary">LOC112050471</name>
</gene>
<dbReference type="Pfam" id="PF00855">
    <property type="entry name" value="PWWP"/>
    <property type="match status" value="1"/>
</dbReference>
<dbReference type="RefSeq" id="XP_052740648.1">
    <property type="nucleotide sequence ID" value="XM_052884688.1"/>
</dbReference>
<evidence type="ECO:0000259" key="2">
    <source>
        <dbReference type="PROSITE" id="PS50812"/>
    </source>
</evidence>
<sequence length="534" mass="62138">MYATYKHCVRSAGAGKRNRSRTTLAFRDVVRVRRILCNCIVFYSNLTYYGHKSNLYKWRPCQDTKLQVLGITEDENGVIVTKELCYYVEMVRYKQQMWLPYTSLQLAERSRPFYGSSPSIKTPVTKPVLEIAHKKRIIKKDHVVPFNVNSLKSEEPDLNISSGLRQQSMEEEVEEENDDDEEEDYNDDDEEEEEGEDDDDSDDDEEEEEEVDDEGDGDHDDDDDEDDDYNYPIFEGVEKEDRDNAFKHIVRLGKDHLFDYYYSILCHEREKNKDILNNLGNVGDANKTSEDRFEMVIQNIITVKEVENYFHHCWRHRLIDTQIRKPKTPVSPDNMDSSSSSELNLSNIEMEDTVTVHAPWCLVCGGSDLLWECTKCPASFHLACRSEWLVNIIHRQSQPKNTQNPVTIVEKIMSSTRTVCSVEEEEESLEICPSCKWGPEVGYDDVVWHKLSTCSWWPARILNPFNIPSCLLAEDHCPNELPLRYYGTLNHSWSDTSKMCVFLPKHTDIVQANDEMLRKAMWDACDDYISVYLV</sequence>
<proteinExistence type="predicted"/>
<evidence type="ECO:0000256" key="1">
    <source>
        <dbReference type="SAM" id="MobiDB-lite"/>
    </source>
</evidence>
<keyword evidence="3" id="KW-1185">Reference proteome</keyword>
<dbReference type="GeneID" id="112050471"/>
<protein>
    <submittedName>
        <fullName evidence="4">Uncharacterized protein LOC112050471 isoform X1</fullName>
    </submittedName>
</protein>
<reference evidence="3" key="1">
    <citation type="submission" date="2025-05" db="UniProtKB">
        <authorList>
            <consortium name="RefSeq"/>
        </authorList>
    </citation>
    <scope>NUCLEOTIDE SEQUENCE [LARGE SCALE GENOMIC DNA]</scope>
</reference>
<dbReference type="SUPFAM" id="SSF63748">
    <property type="entry name" value="Tudor/PWWP/MBT"/>
    <property type="match status" value="1"/>
</dbReference>
<dbReference type="Gene3D" id="2.30.30.140">
    <property type="match status" value="1"/>
</dbReference>
<dbReference type="InterPro" id="IPR000313">
    <property type="entry name" value="PWWP_dom"/>
</dbReference>
<reference evidence="4" key="2">
    <citation type="submission" date="2025-08" db="UniProtKB">
        <authorList>
            <consortium name="RefSeq"/>
        </authorList>
    </citation>
    <scope>IDENTIFICATION</scope>
</reference>
<dbReference type="Proteomes" id="UP001652582">
    <property type="component" value="Chromosome 2"/>
</dbReference>
<accession>A0ABM3LNM9</accession>
<organism evidence="3 4">
    <name type="scientific">Bicyclus anynana</name>
    <name type="common">Squinting bush brown butterfly</name>
    <dbReference type="NCBI Taxonomy" id="110368"/>
    <lineage>
        <taxon>Eukaryota</taxon>
        <taxon>Metazoa</taxon>
        <taxon>Ecdysozoa</taxon>
        <taxon>Arthropoda</taxon>
        <taxon>Hexapoda</taxon>
        <taxon>Insecta</taxon>
        <taxon>Pterygota</taxon>
        <taxon>Neoptera</taxon>
        <taxon>Endopterygota</taxon>
        <taxon>Lepidoptera</taxon>
        <taxon>Glossata</taxon>
        <taxon>Ditrysia</taxon>
        <taxon>Papilionoidea</taxon>
        <taxon>Nymphalidae</taxon>
        <taxon>Satyrinae</taxon>
        <taxon>Satyrini</taxon>
        <taxon>Mycalesina</taxon>
        <taxon>Bicyclus</taxon>
    </lineage>
</organism>
<dbReference type="SUPFAM" id="SSF57903">
    <property type="entry name" value="FYVE/PHD zinc finger"/>
    <property type="match status" value="1"/>
</dbReference>
<dbReference type="PROSITE" id="PS50812">
    <property type="entry name" value="PWWP"/>
    <property type="match status" value="1"/>
</dbReference>
<feature type="region of interest" description="Disordered" evidence="1">
    <location>
        <begin position="153"/>
        <end position="231"/>
    </location>
</feature>
<name>A0ABM3LNM9_BICAN</name>
<feature type="domain" description="PWWP" evidence="2">
    <location>
        <begin position="443"/>
        <end position="505"/>
    </location>
</feature>
<evidence type="ECO:0000313" key="4">
    <source>
        <dbReference type="RefSeq" id="XP_052740648.1"/>
    </source>
</evidence>
<feature type="compositionally biased region" description="Acidic residues" evidence="1">
    <location>
        <begin position="169"/>
        <end position="229"/>
    </location>
</feature>